<evidence type="ECO:0008006" key="3">
    <source>
        <dbReference type="Google" id="ProtNLM"/>
    </source>
</evidence>
<evidence type="ECO:0000313" key="1">
    <source>
        <dbReference type="EnsemblPlants" id="LPERR08G18590.1"/>
    </source>
</evidence>
<keyword evidence="2" id="KW-1185">Reference proteome</keyword>
<organism evidence="1 2">
    <name type="scientific">Leersia perrieri</name>
    <dbReference type="NCBI Taxonomy" id="77586"/>
    <lineage>
        <taxon>Eukaryota</taxon>
        <taxon>Viridiplantae</taxon>
        <taxon>Streptophyta</taxon>
        <taxon>Embryophyta</taxon>
        <taxon>Tracheophyta</taxon>
        <taxon>Spermatophyta</taxon>
        <taxon>Magnoliopsida</taxon>
        <taxon>Liliopsida</taxon>
        <taxon>Poales</taxon>
        <taxon>Poaceae</taxon>
        <taxon>BOP clade</taxon>
        <taxon>Oryzoideae</taxon>
        <taxon>Oryzeae</taxon>
        <taxon>Oryzinae</taxon>
        <taxon>Leersia</taxon>
    </lineage>
</organism>
<sequence>MGGNHSHVSHYPDHVFRRASCQNVQATCGLCGVAVGFNDMAYRCTDAGCAYFLHDACFRYPARIRSHFSGHNLALTALADAGAGGCTVCGRTLNGFSHVYSCSQTRHVVCGAGGFRAHPRCGNLPQQTSAPPSHGHQPGAGAGRICDMCKCNNHSGGGGQARPWSYQCSTCPDRELCLVCVLGSNNDDGAQCSGSNQCACGAGCGGFVLGNCLHGFFRGFTGLSVKSLMGTCKGLVGGFCSY</sequence>
<reference evidence="1 2" key="1">
    <citation type="submission" date="2012-08" db="EMBL/GenBank/DDBJ databases">
        <title>Oryza genome evolution.</title>
        <authorList>
            <person name="Wing R.A."/>
        </authorList>
    </citation>
    <scope>NUCLEOTIDE SEQUENCE</scope>
</reference>
<dbReference type="eggNOG" id="ENOG502R4IV">
    <property type="taxonomic scope" value="Eukaryota"/>
</dbReference>
<dbReference type="Gramene" id="LPERR08G18590.1">
    <property type="protein sequence ID" value="LPERR08G18590.1"/>
    <property type="gene ID" value="LPERR08G18590"/>
</dbReference>
<protein>
    <recommendedName>
        <fullName evidence="3">DC1 domain-containing protein</fullName>
    </recommendedName>
</protein>
<name>A0A0D9XA82_9ORYZ</name>
<dbReference type="PANTHER" id="PTHR47841">
    <property type="entry name" value="DIACYLGLYCEROL KINASE THETA-LIKE-RELATED"/>
    <property type="match status" value="1"/>
</dbReference>
<dbReference type="PANTHER" id="PTHR47841:SF16">
    <property type="entry name" value="DC1 DOMAIN-CONTAINING PROTEIN"/>
    <property type="match status" value="1"/>
</dbReference>
<reference evidence="1" key="3">
    <citation type="submission" date="2015-04" db="UniProtKB">
        <authorList>
            <consortium name="EnsemblPlants"/>
        </authorList>
    </citation>
    <scope>IDENTIFICATION</scope>
</reference>
<dbReference type="InterPro" id="IPR046349">
    <property type="entry name" value="C1-like_sf"/>
</dbReference>
<dbReference type="SUPFAM" id="SSF57889">
    <property type="entry name" value="Cysteine-rich domain"/>
    <property type="match status" value="1"/>
</dbReference>
<dbReference type="HOGENOM" id="CLU_101973_0_0_1"/>
<dbReference type="Proteomes" id="UP000032180">
    <property type="component" value="Chromosome 8"/>
</dbReference>
<proteinExistence type="predicted"/>
<dbReference type="EnsemblPlants" id="LPERR08G18590.1">
    <property type="protein sequence ID" value="LPERR08G18590.1"/>
    <property type="gene ID" value="LPERR08G18590"/>
</dbReference>
<accession>A0A0D9XA82</accession>
<reference evidence="2" key="2">
    <citation type="submission" date="2013-12" db="EMBL/GenBank/DDBJ databases">
        <authorList>
            <person name="Yu Y."/>
            <person name="Lee S."/>
            <person name="de Baynast K."/>
            <person name="Wissotski M."/>
            <person name="Liu L."/>
            <person name="Talag J."/>
            <person name="Goicoechea J."/>
            <person name="Angelova A."/>
            <person name="Jetty R."/>
            <person name="Kudrna D."/>
            <person name="Golser W."/>
            <person name="Rivera L."/>
            <person name="Zhang J."/>
            <person name="Wing R."/>
        </authorList>
    </citation>
    <scope>NUCLEOTIDE SEQUENCE</scope>
</reference>
<evidence type="ECO:0000313" key="2">
    <source>
        <dbReference type="Proteomes" id="UP000032180"/>
    </source>
</evidence>
<dbReference type="AlphaFoldDB" id="A0A0D9XA82"/>